<dbReference type="GO" id="GO:0005634">
    <property type="term" value="C:nucleus"/>
    <property type="evidence" value="ECO:0007669"/>
    <property type="project" value="TreeGrafter"/>
</dbReference>
<accession>A0A817S849</accession>
<evidence type="ECO:0000256" key="6">
    <source>
        <dbReference type="ARBA" id="ARBA00022695"/>
    </source>
</evidence>
<dbReference type="EMBL" id="CAJOBO010001650">
    <property type="protein sequence ID" value="CAF4398291.1"/>
    <property type="molecule type" value="Genomic_DNA"/>
</dbReference>
<dbReference type="EMBL" id="CAJNYU010004518">
    <property type="protein sequence ID" value="CAF3764957.1"/>
    <property type="molecule type" value="Genomic_DNA"/>
</dbReference>
<dbReference type="InterPro" id="IPR001611">
    <property type="entry name" value="Leu-rich_rpt"/>
</dbReference>
<dbReference type="GO" id="GO:0016779">
    <property type="term" value="F:nucleotidyltransferase activity"/>
    <property type="evidence" value="ECO:0007669"/>
    <property type="project" value="UniProtKB-KW"/>
</dbReference>
<evidence type="ECO:0000256" key="1">
    <source>
        <dbReference type="ARBA" id="ARBA00009558"/>
    </source>
</evidence>
<dbReference type="EMBL" id="CAJOBS010003725">
    <property type="protein sequence ID" value="CAF4864341.1"/>
    <property type="molecule type" value="Genomic_DNA"/>
</dbReference>
<dbReference type="EMBL" id="CAJOBP010004188">
    <property type="protein sequence ID" value="CAF4432412.1"/>
    <property type="molecule type" value="Genomic_DNA"/>
</dbReference>
<dbReference type="PANTHER" id="PTHR24113">
    <property type="entry name" value="RAN GTPASE-ACTIVATING PROTEIN 1"/>
    <property type="match status" value="1"/>
</dbReference>
<keyword evidence="9" id="KW-0521">NADP</keyword>
<evidence type="ECO:0000313" key="17">
    <source>
        <dbReference type="EMBL" id="CAF4488654.1"/>
    </source>
</evidence>
<evidence type="ECO:0000313" key="20">
    <source>
        <dbReference type="Proteomes" id="UP000663825"/>
    </source>
</evidence>
<dbReference type="EMBL" id="CAJNYD010002543">
    <property type="protein sequence ID" value="CAF3427458.1"/>
    <property type="molecule type" value="Genomic_DNA"/>
</dbReference>
<dbReference type="EMBL" id="CAJNXB010002897">
    <property type="protein sequence ID" value="CAF3286266.1"/>
    <property type="molecule type" value="Genomic_DNA"/>
</dbReference>
<keyword evidence="3" id="KW-0433">Leucine-rich repeat</keyword>
<dbReference type="SMART" id="SM00368">
    <property type="entry name" value="LRR_RI"/>
    <property type="match status" value="5"/>
</dbReference>
<keyword evidence="21" id="KW-1185">Reference proteome</keyword>
<comment type="catalytic activity">
    <reaction evidence="8 9">
        <text>L-arginyl-[protein] + NAD(+) = N(omega)-(ADP-D-ribosyl)-L-arginyl-[protein] + nicotinamide + H(+)</text>
        <dbReference type="Rhea" id="RHEA:19149"/>
        <dbReference type="Rhea" id="RHEA-COMP:10532"/>
        <dbReference type="Rhea" id="RHEA-COMP:15087"/>
        <dbReference type="ChEBI" id="CHEBI:15378"/>
        <dbReference type="ChEBI" id="CHEBI:17154"/>
        <dbReference type="ChEBI" id="CHEBI:29965"/>
        <dbReference type="ChEBI" id="CHEBI:57540"/>
        <dbReference type="ChEBI" id="CHEBI:142554"/>
        <dbReference type="EC" id="2.4.2.31"/>
    </reaction>
</comment>
<evidence type="ECO:0000313" key="12">
    <source>
        <dbReference type="EMBL" id="CAF3427458.1"/>
    </source>
</evidence>
<dbReference type="Proteomes" id="UP000663851">
    <property type="component" value="Unassembled WGS sequence"/>
</dbReference>
<evidence type="ECO:0000256" key="5">
    <source>
        <dbReference type="ARBA" id="ARBA00022679"/>
    </source>
</evidence>
<dbReference type="Proteomes" id="UP000663838">
    <property type="component" value="Unassembled WGS sequence"/>
</dbReference>
<keyword evidence="2" id="KW-0343">GTPase activation</keyword>
<dbReference type="Gene3D" id="3.80.10.10">
    <property type="entry name" value="Ribonuclease Inhibitor"/>
    <property type="match status" value="2"/>
</dbReference>
<keyword evidence="9" id="KW-0520">NAD</keyword>
<dbReference type="EMBL" id="CAJOBR010000267">
    <property type="protein sequence ID" value="CAF4488654.1"/>
    <property type="molecule type" value="Genomic_DNA"/>
</dbReference>
<evidence type="ECO:0000313" key="16">
    <source>
        <dbReference type="EMBL" id="CAF4432412.1"/>
    </source>
</evidence>
<dbReference type="Proteomes" id="UP000663862">
    <property type="component" value="Unassembled WGS sequence"/>
</dbReference>
<evidence type="ECO:0000313" key="21">
    <source>
        <dbReference type="Proteomes" id="UP000663873"/>
    </source>
</evidence>
<dbReference type="Proteomes" id="UP000663869">
    <property type="component" value="Unassembled WGS sequence"/>
</dbReference>
<dbReference type="GO" id="GO:0005829">
    <property type="term" value="C:cytosol"/>
    <property type="evidence" value="ECO:0007669"/>
    <property type="project" value="TreeGrafter"/>
</dbReference>
<proteinExistence type="inferred from homology"/>
<evidence type="ECO:0000256" key="7">
    <source>
        <dbReference type="ARBA" id="ARBA00022737"/>
    </source>
</evidence>
<dbReference type="Proteomes" id="UP000663865">
    <property type="component" value="Unassembled WGS sequence"/>
</dbReference>
<dbReference type="Proteomes" id="UP000663873">
    <property type="component" value="Unassembled WGS sequence"/>
</dbReference>
<dbReference type="Proteomes" id="UP000663833">
    <property type="component" value="Unassembled WGS sequence"/>
</dbReference>
<evidence type="ECO:0000256" key="9">
    <source>
        <dbReference type="RuleBase" id="RU361228"/>
    </source>
</evidence>
<evidence type="ECO:0000313" key="18">
    <source>
        <dbReference type="EMBL" id="CAF4604495.1"/>
    </source>
</evidence>
<sequence length="494" mass="56808">MGAHHSGKTQGLPQSLHVDYHENFLTIEGYEKMPIVSLEVAVEPLMFLLPSIQTYVRLSKQKCENPADGLTQDESASIMLCTMRWQPLDQCLSVLLNATLCSADRQKLKPWFLYLKLLLRALDRLPSAHRRVFRGIKLDVSELYPKDKTIVWYDFALCTNSIDILHSEKYLGRKGPRTIFTIECNSSKDISKHLFNPSKDMMLLPAATQFKVIKCLKQNHNNLYWIHLKEVQSTLTQIQSVSFLSEQSPDVTADYRMPFATPPFGTTQLSIENDHQHNEKLEKMIAKYPENSNIQFRLEQVSADDMNTIVQQAIINKKCTELWLYNAKMNSHGALVLSNSLYNNKRLKKLNLNDNSIRDQGVYFLAQVLLINNSTLKELHLARNEITSTGAQYLAEMLNTNRTLTTLSLYGNKIDNHGIKYLTHVLTYYNTTLEHLYLSGNNLMTDSSIDYFIDMLLENRSLKKLHLCNCNLSEKGKTKLREVIRTKRNILLTI</sequence>
<evidence type="ECO:0000313" key="15">
    <source>
        <dbReference type="EMBL" id="CAF4398291.1"/>
    </source>
</evidence>
<dbReference type="AlphaFoldDB" id="A0A817S849"/>
<dbReference type="SUPFAM" id="SSF52047">
    <property type="entry name" value="RNI-like"/>
    <property type="match status" value="1"/>
</dbReference>
<evidence type="ECO:0000256" key="4">
    <source>
        <dbReference type="ARBA" id="ARBA00022676"/>
    </source>
</evidence>
<dbReference type="EMBL" id="CAJNYV010004236">
    <property type="protein sequence ID" value="CAF3656309.1"/>
    <property type="molecule type" value="Genomic_DNA"/>
</dbReference>
<evidence type="ECO:0000256" key="8">
    <source>
        <dbReference type="ARBA" id="ARBA00047597"/>
    </source>
</evidence>
<evidence type="ECO:0000313" key="19">
    <source>
        <dbReference type="EMBL" id="CAF4864341.1"/>
    </source>
</evidence>
<organism evidence="10 20">
    <name type="scientific">Rotaria socialis</name>
    <dbReference type="NCBI Taxonomy" id="392032"/>
    <lineage>
        <taxon>Eukaryota</taxon>
        <taxon>Metazoa</taxon>
        <taxon>Spiralia</taxon>
        <taxon>Gnathifera</taxon>
        <taxon>Rotifera</taxon>
        <taxon>Eurotatoria</taxon>
        <taxon>Bdelloidea</taxon>
        <taxon>Philodinida</taxon>
        <taxon>Philodinidae</taxon>
        <taxon>Rotaria</taxon>
    </lineage>
</organism>
<dbReference type="GO" id="GO:0005096">
    <property type="term" value="F:GTPase activator activity"/>
    <property type="evidence" value="ECO:0007669"/>
    <property type="project" value="UniProtKB-KW"/>
</dbReference>
<evidence type="ECO:0000313" key="11">
    <source>
        <dbReference type="EMBL" id="CAF3335891.1"/>
    </source>
</evidence>
<keyword evidence="5 9" id="KW-0808">Transferase</keyword>
<protein>
    <recommendedName>
        <fullName evidence="9">NAD(P)(+)--arginine ADP-ribosyltransferase</fullName>
        <ecNumber evidence="9">2.4.2.31</ecNumber>
    </recommendedName>
    <alternativeName>
        <fullName evidence="9">Mono(ADP-ribosyl)transferase</fullName>
    </alternativeName>
</protein>
<dbReference type="GO" id="GO:0048471">
    <property type="term" value="C:perinuclear region of cytoplasm"/>
    <property type="evidence" value="ECO:0007669"/>
    <property type="project" value="TreeGrafter"/>
</dbReference>
<dbReference type="Pfam" id="PF13516">
    <property type="entry name" value="LRR_6"/>
    <property type="match status" value="4"/>
</dbReference>
<keyword evidence="4 9" id="KW-0328">Glycosyltransferase</keyword>
<comment type="caution">
    <text evidence="10">The sequence shown here is derived from an EMBL/GenBank/DDBJ whole genome shotgun (WGS) entry which is preliminary data.</text>
</comment>
<dbReference type="Pfam" id="PF01129">
    <property type="entry name" value="ART"/>
    <property type="match status" value="1"/>
</dbReference>
<dbReference type="GO" id="GO:0031267">
    <property type="term" value="F:small GTPase binding"/>
    <property type="evidence" value="ECO:0007669"/>
    <property type="project" value="TreeGrafter"/>
</dbReference>
<evidence type="ECO:0000256" key="2">
    <source>
        <dbReference type="ARBA" id="ARBA00022468"/>
    </source>
</evidence>
<dbReference type="GO" id="GO:0006913">
    <property type="term" value="P:nucleocytoplasmic transport"/>
    <property type="evidence" value="ECO:0007669"/>
    <property type="project" value="TreeGrafter"/>
</dbReference>
<dbReference type="Proteomes" id="UP000663872">
    <property type="component" value="Unassembled WGS sequence"/>
</dbReference>
<dbReference type="InterPro" id="IPR000768">
    <property type="entry name" value="ART"/>
</dbReference>
<dbReference type="Gene3D" id="3.90.176.10">
    <property type="entry name" value="Toxin ADP-ribosyltransferase, Chain A, domain 1"/>
    <property type="match status" value="1"/>
</dbReference>
<comment type="similarity">
    <text evidence="1 9">Belongs to the Arg-specific ADP-ribosyltransferase family.</text>
</comment>
<dbReference type="Proteomes" id="UP000663848">
    <property type="component" value="Unassembled WGS sequence"/>
</dbReference>
<dbReference type="EC" id="2.4.2.31" evidence="9"/>
<dbReference type="InterPro" id="IPR032675">
    <property type="entry name" value="LRR_dom_sf"/>
</dbReference>
<evidence type="ECO:0000313" key="10">
    <source>
        <dbReference type="EMBL" id="CAF3286266.1"/>
    </source>
</evidence>
<evidence type="ECO:0000256" key="3">
    <source>
        <dbReference type="ARBA" id="ARBA00022614"/>
    </source>
</evidence>
<dbReference type="SUPFAM" id="SSF56399">
    <property type="entry name" value="ADP-ribosylation"/>
    <property type="match status" value="1"/>
</dbReference>
<dbReference type="GO" id="GO:0106274">
    <property type="term" value="F:NAD+-protein-arginine ADP-ribosyltransferase activity"/>
    <property type="evidence" value="ECO:0007669"/>
    <property type="project" value="UniProtKB-EC"/>
</dbReference>
<dbReference type="Proteomes" id="UP000663825">
    <property type="component" value="Unassembled WGS sequence"/>
</dbReference>
<gene>
    <name evidence="14" type="ORF">FME351_LOCUS31613</name>
    <name evidence="11" type="ORF">GRG538_LOCUS4157</name>
    <name evidence="15" type="ORF">HFQ381_LOCUS19890</name>
    <name evidence="13" type="ORF">KIK155_LOCUS23757</name>
    <name evidence="12" type="ORF">LUA448_LOCUS20032</name>
    <name evidence="17" type="ORF">QYT958_LOCUS3665</name>
    <name evidence="10" type="ORF">TIS948_LOCUS17212</name>
    <name evidence="19" type="ORF">TOA249_LOCUS27963</name>
    <name evidence="18" type="ORF">TSG867_LOCUS28039</name>
    <name evidence="16" type="ORF">UJA718_LOCUS21439</name>
</gene>
<name>A0A817S849_9BILA</name>
<dbReference type="OrthoDB" id="120976at2759"/>
<dbReference type="PANTHER" id="PTHR24113:SF12">
    <property type="entry name" value="RAN GTPASE-ACTIVATING PROTEIN 1"/>
    <property type="match status" value="1"/>
</dbReference>
<evidence type="ECO:0000313" key="14">
    <source>
        <dbReference type="EMBL" id="CAF3764957.1"/>
    </source>
</evidence>
<keyword evidence="7" id="KW-0677">Repeat</keyword>
<evidence type="ECO:0000313" key="13">
    <source>
        <dbReference type="EMBL" id="CAF3656309.1"/>
    </source>
</evidence>
<dbReference type="InterPro" id="IPR027038">
    <property type="entry name" value="RanGap"/>
</dbReference>
<keyword evidence="6" id="KW-0548">Nucleotidyltransferase</keyword>
<dbReference type="EMBL" id="CAJOBQ010003387">
    <property type="protein sequence ID" value="CAF4604495.1"/>
    <property type="molecule type" value="Genomic_DNA"/>
</dbReference>
<reference evidence="10" key="1">
    <citation type="submission" date="2021-02" db="EMBL/GenBank/DDBJ databases">
        <authorList>
            <person name="Nowell W R."/>
        </authorList>
    </citation>
    <scope>NUCLEOTIDE SEQUENCE</scope>
</reference>
<dbReference type="EMBL" id="CAJNYT010000161">
    <property type="protein sequence ID" value="CAF3335891.1"/>
    <property type="molecule type" value="Genomic_DNA"/>
</dbReference>